<sequence>MIISEESPIQGDGEIRNSLVRAQLFVELVSLLSQNPDKGLPIEAFDKVPNFHQCGGRKAVSNLLTLPFIWDWIEKKKLRNRPHLYFITKEKADLFGRLARAEEEQLHLLVKKQGWGIALFKEITVPEMITLLEVNLIPMEFGGSLCQIENDHHKAEILESSEEILAEPDVNLLEIESTLASLRASVLILDKRLVALEANAKKRRTQATGKIKDILHDFDLTDQDEFLMALATDND</sequence>
<reference evidence="1 2" key="1">
    <citation type="journal article" date="2015" name="Nature">
        <title>rRNA introns, odd ribosomes, and small enigmatic genomes across a large radiation of phyla.</title>
        <authorList>
            <person name="Brown C.T."/>
            <person name="Hug L.A."/>
            <person name="Thomas B.C."/>
            <person name="Sharon I."/>
            <person name="Castelle C.J."/>
            <person name="Singh A."/>
            <person name="Wilkins M.J."/>
            <person name="Williams K.H."/>
            <person name="Banfield J.F."/>
        </authorList>
    </citation>
    <scope>NUCLEOTIDE SEQUENCE [LARGE SCALE GENOMIC DNA]</scope>
</reference>
<organism evidence="1 2">
    <name type="scientific">Candidatus Magasanikbacteria bacterium GW2011_GWA2_42_32</name>
    <dbReference type="NCBI Taxonomy" id="1619039"/>
    <lineage>
        <taxon>Bacteria</taxon>
        <taxon>Candidatus Magasanikiibacteriota</taxon>
    </lineage>
</organism>
<dbReference type="EMBL" id="LCDO01000004">
    <property type="protein sequence ID" value="KKS56950.1"/>
    <property type="molecule type" value="Genomic_DNA"/>
</dbReference>
<proteinExistence type="predicted"/>
<dbReference type="Proteomes" id="UP000034837">
    <property type="component" value="Unassembled WGS sequence"/>
</dbReference>
<name>A0A0G1A7F1_9BACT</name>
<protein>
    <submittedName>
        <fullName evidence="1">Uncharacterized protein</fullName>
    </submittedName>
</protein>
<evidence type="ECO:0000313" key="1">
    <source>
        <dbReference type="EMBL" id="KKS56950.1"/>
    </source>
</evidence>
<dbReference type="AlphaFoldDB" id="A0A0G1A7F1"/>
<comment type="caution">
    <text evidence="1">The sequence shown here is derived from an EMBL/GenBank/DDBJ whole genome shotgun (WGS) entry which is preliminary data.</text>
</comment>
<evidence type="ECO:0000313" key="2">
    <source>
        <dbReference type="Proteomes" id="UP000034837"/>
    </source>
</evidence>
<accession>A0A0G1A7F1</accession>
<gene>
    <name evidence="1" type="ORF">UV20_C0004G0046</name>
</gene>